<dbReference type="EMBL" id="FN653085">
    <property type="protein sequence ID" value="CBY11492.1"/>
    <property type="molecule type" value="Genomic_DNA"/>
</dbReference>
<protein>
    <recommendedName>
        <fullName evidence="2">EF-hand domain-containing protein</fullName>
    </recommendedName>
</protein>
<dbReference type="GO" id="GO:0005509">
    <property type="term" value="F:calcium ion binding"/>
    <property type="evidence" value="ECO:0007669"/>
    <property type="project" value="InterPro"/>
</dbReference>
<dbReference type="AlphaFoldDB" id="E4XNQ4"/>
<feature type="domain" description="EF-hand" evidence="2">
    <location>
        <begin position="196"/>
        <end position="231"/>
    </location>
</feature>
<dbReference type="InParanoid" id="E4XNQ4"/>
<reference evidence="3" key="1">
    <citation type="journal article" date="2010" name="Science">
        <title>Plasticity of animal genome architecture unmasked by rapid evolution of a pelagic tunicate.</title>
        <authorList>
            <person name="Denoeud F."/>
            <person name="Henriet S."/>
            <person name="Mungpakdee S."/>
            <person name="Aury J.M."/>
            <person name="Da Silva C."/>
            <person name="Brinkmann H."/>
            <person name="Mikhaleva J."/>
            <person name="Olsen L.C."/>
            <person name="Jubin C."/>
            <person name="Canestro C."/>
            <person name="Bouquet J.M."/>
            <person name="Danks G."/>
            <person name="Poulain J."/>
            <person name="Campsteijn C."/>
            <person name="Adamski M."/>
            <person name="Cross I."/>
            <person name="Yadetie F."/>
            <person name="Muffato M."/>
            <person name="Louis A."/>
            <person name="Butcher S."/>
            <person name="Tsagkogeorga G."/>
            <person name="Konrad A."/>
            <person name="Singh S."/>
            <person name="Jensen M.F."/>
            <person name="Cong E.H."/>
            <person name="Eikeseth-Otteraa H."/>
            <person name="Noel B."/>
            <person name="Anthouard V."/>
            <person name="Porcel B.M."/>
            <person name="Kachouri-Lafond R."/>
            <person name="Nishino A."/>
            <person name="Ugolini M."/>
            <person name="Chourrout P."/>
            <person name="Nishida H."/>
            <person name="Aasland R."/>
            <person name="Huzurbazar S."/>
            <person name="Westhof E."/>
            <person name="Delsuc F."/>
            <person name="Lehrach H."/>
            <person name="Reinhardt R."/>
            <person name="Weissenbach J."/>
            <person name="Roy S.W."/>
            <person name="Artiguenave F."/>
            <person name="Postlethwait J.H."/>
            <person name="Manak J.R."/>
            <person name="Thompson E.M."/>
            <person name="Jaillon O."/>
            <person name="Du Pasquier L."/>
            <person name="Boudinot P."/>
            <person name="Liberles D.A."/>
            <person name="Volff J.N."/>
            <person name="Philippe H."/>
            <person name="Lenhard B."/>
            <person name="Roest Crollius H."/>
            <person name="Wincker P."/>
            <person name="Chourrout D."/>
        </authorList>
    </citation>
    <scope>NUCLEOTIDE SEQUENCE [LARGE SCALE GENOMIC DNA]</scope>
</reference>
<gene>
    <name evidence="3" type="ORF">GSOID_T00016656001</name>
</gene>
<dbReference type="OrthoDB" id="10360895at2759"/>
<dbReference type="Proteomes" id="UP000001307">
    <property type="component" value="Unassembled WGS sequence"/>
</dbReference>
<evidence type="ECO:0000256" key="1">
    <source>
        <dbReference type="SAM" id="MobiDB-lite"/>
    </source>
</evidence>
<accession>E4XNQ4</accession>
<feature type="compositionally biased region" description="Low complexity" evidence="1">
    <location>
        <begin position="259"/>
        <end position="274"/>
    </location>
</feature>
<keyword evidence="4" id="KW-1185">Reference proteome</keyword>
<sequence>MGLGIDADKFHLLSEDDYLQPFPFSGLPRDLKEAYTQNVYQFYNEFFPGVQVHRRGKIFVSDLDKALQGAALSHYGPKRKYYEKLMQEVQYAQEKAEQIQRSKGQKCPMIDFYAAREFIVRMKRVIACVDNGLNVLRTLTYTPDSWATFYHTSEQFYQNYHSMATKNDGSIDIDEVKKIYSKAKQQFPDSDAFSMSADKHVEVVMQRYDLDNSGELTYGEAREWILSFAWFFDGDKLKEQVKVAEDTDAEETPCGEYRSLSSSYSDSTISLDGSSSDKEDNGLLADVSVLRETVIKINVANKKAYHSLKLASSKIRDHRNSIIKSLYHGYRSTKGIHAKTRSGKDITHLFGERVFLTTLGMNITTALDKGYDETVFNATKSIEYYVEDCVHTLNQIKNTLDRKDLLDIVGEGAMEEIQNIVANIFKPPSFTKHQSDFRKWGSSAMKNTLDSGSGMTLEEQVDHDKDKVFKSITADYVILKQSKLNALPKGSKLIAKQSWNTVFGKEAGNALSSFREEMIDTINNRINLLNKFIKEKITFLANASRAITKVEDGLWTYSIKELNARAAIENLADDNMDLVHALMREDSETLYKRESDMNKLAATFSTLRRNPKEMIEASVL</sequence>
<feature type="region of interest" description="Disordered" evidence="1">
    <location>
        <begin position="247"/>
        <end position="277"/>
    </location>
</feature>
<organism evidence="3">
    <name type="scientific">Oikopleura dioica</name>
    <name type="common">Tunicate</name>
    <dbReference type="NCBI Taxonomy" id="34765"/>
    <lineage>
        <taxon>Eukaryota</taxon>
        <taxon>Metazoa</taxon>
        <taxon>Chordata</taxon>
        <taxon>Tunicata</taxon>
        <taxon>Appendicularia</taxon>
        <taxon>Copelata</taxon>
        <taxon>Oikopleuridae</taxon>
        <taxon>Oikopleura</taxon>
    </lineage>
</organism>
<evidence type="ECO:0000313" key="3">
    <source>
        <dbReference type="EMBL" id="CBY11492.1"/>
    </source>
</evidence>
<dbReference type="PROSITE" id="PS50222">
    <property type="entry name" value="EF_HAND_2"/>
    <property type="match status" value="1"/>
</dbReference>
<dbReference type="SUPFAM" id="SSF47473">
    <property type="entry name" value="EF-hand"/>
    <property type="match status" value="1"/>
</dbReference>
<dbReference type="Gene3D" id="1.10.238.10">
    <property type="entry name" value="EF-hand"/>
    <property type="match status" value="1"/>
</dbReference>
<name>E4XNQ4_OIKDI</name>
<proteinExistence type="predicted"/>
<dbReference type="InterPro" id="IPR002048">
    <property type="entry name" value="EF_hand_dom"/>
</dbReference>
<evidence type="ECO:0000259" key="2">
    <source>
        <dbReference type="PROSITE" id="PS50222"/>
    </source>
</evidence>
<evidence type="ECO:0000313" key="4">
    <source>
        <dbReference type="Proteomes" id="UP000001307"/>
    </source>
</evidence>
<dbReference type="InterPro" id="IPR011992">
    <property type="entry name" value="EF-hand-dom_pair"/>
</dbReference>